<dbReference type="AlphaFoldDB" id="C0QEV0"/>
<dbReference type="HOGENOM" id="CLU_2824024_0_0_7"/>
<proteinExistence type="predicted"/>
<dbReference type="RefSeq" id="WP_015904210.1">
    <property type="nucleotide sequence ID" value="NC_012108.1"/>
</dbReference>
<accession>C0QEV0</accession>
<evidence type="ECO:0000313" key="1">
    <source>
        <dbReference type="EMBL" id="ACN15442.1"/>
    </source>
</evidence>
<reference evidence="1 2" key="1">
    <citation type="journal article" date="2009" name="Environ. Microbiol.">
        <title>Genome sequence of Desulfobacterium autotrophicum HRM2, a marine sulfate reducer oxidizing organic carbon completely to carbon dioxide.</title>
        <authorList>
            <person name="Strittmatter A.W."/>
            <person name="Liesegang H."/>
            <person name="Rabus R."/>
            <person name="Decker I."/>
            <person name="Amann J."/>
            <person name="Andres S."/>
            <person name="Henne A."/>
            <person name="Fricke W.F."/>
            <person name="Martinez-Arias R."/>
            <person name="Bartels D."/>
            <person name="Goesmann A."/>
            <person name="Krause L."/>
            <person name="Puehler A."/>
            <person name="Klenk H.P."/>
            <person name="Richter M."/>
            <person name="Schuler M."/>
            <person name="Gloeckner F.O."/>
            <person name="Meyerdierks A."/>
            <person name="Gottschalk G."/>
            <person name="Amann R."/>
        </authorList>
    </citation>
    <scope>NUCLEOTIDE SEQUENCE [LARGE SCALE GENOMIC DNA]</scope>
    <source>
        <strain evidence="2">ATCC 43914 / DSM 3382 / HRM2</strain>
    </source>
</reference>
<protein>
    <submittedName>
        <fullName evidence="1">Uncharacterized protein</fullName>
    </submittedName>
</protein>
<keyword evidence="2" id="KW-1185">Reference proteome</keyword>
<sequence>MVTEKDPGRRFSAISNYDLIFITERQFKKAIKACNLNKLTHNEAVYIPRILLEKGFPRVKISPMKK</sequence>
<gene>
    <name evidence="1" type="ordered locus">HRM2_23470</name>
</gene>
<dbReference type="Proteomes" id="UP000000442">
    <property type="component" value="Chromosome"/>
</dbReference>
<dbReference type="KEGG" id="dat:HRM2_23470"/>
<evidence type="ECO:0000313" key="2">
    <source>
        <dbReference type="Proteomes" id="UP000000442"/>
    </source>
</evidence>
<name>C0QEV0_DESAH</name>
<dbReference type="EMBL" id="CP001087">
    <property type="protein sequence ID" value="ACN15442.1"/>
    <property type="molecule type" value="Genomic_DNA"/>
</dbReference>
<organism evidence="1 2">
    <name type="scientific">Desulforapulum autotrophicum (strain ATCC 43914 / DSM 3382 / VKM B-1955 / HRM2)</name>
    <name type="common">Desulfobacterium autotrophicum</name>
    <dbReference type="NCBI Taxonomy" id="177437"/>
    <lineage>
        <taxon>Bacteria</taxon>
        <taxon>Pseudomonadati</taxon>
        <taxon>Thermodesulfobacteriota</taxon>
        <taxon>Desulfobacteria</taxon>
        <taxon>Desulfobacterales</taxon>
        <taxon>Desulfobacteraceae</taxon>
        <taxon>Desulforapulum</taxon>
    </lineage>
</organism>